<proteinExistence type="predicted"/>
<gene>
    <name evidence="2" type="ORF">EOI86_05610</name>
</gene>
<dbReference type="AlphaFoldDB" id="A0A3S3UR99"/>
<keyword evidence="1" id="KW-0472">Membrane</keyword>
<evidence type="ECO:0000256" key="1">
    <source>
        <dbReference type="SAM" id="Phobius"/>
    </source>
</evidence>
<keyword evidence="3" id="KW-1185">Reference proteome</keyword>
<comment type="caution">
    <text evidence="2">The sequence shown here is derived from an EMBL/GenBank/DDBJ whole genome shotgun (WGS) entry which is preliminary data.</text>
</comment>
<evidence type="ECO:0000313" key="2">
    <source>
        <dbReference type="EMBL" id="RVU38747.1"/>
    </source>
</evidence>
<organism evidence="2 3">
    <name type="scientific">Hwanghaeella grinnelliae</name>
    <dbReference type="NCBI Taxonomy" id="2500179"/>
    <lineage>
        <taxon>Bacteria</taxon>
        <taxon>Pseudomonadati</taxon>
        <taxon>Pseudomonadota</taxon>
        <taxon>Alphaproteobacteria</taxon>
        <taxon>Rhodospirillales</taxon>
        <taxon>Rhodospirillaceae</taxon>
        <taxon>Hwanghaeella</taxon>
    </lineage>
</organism>
<name>A0A3S3UR99_9PROT</name>
<feature type="transmembrane region" description="Helical" evidence="1">
    <location>
        <begin position="59"/>
        <end position="80"/>
    </location>
</feature>
<sequence length="329" mass="35615">MTVEFKQFYKNRIAPLVEEAEAKTRGLRGKRRPLAAAVAGAWLVAAGAGIYALHEGQPMLVIIALCVFAVFGGLVLFGAIGRDGSAGFAKEFAGKIAALLTEKGFGGDFIANPDDDHVRYGVLADLGGLKKLAKPRLTYGLSGIWNGRAFRLLHLHSSSRGSYSSSEKMSGTPYHSVSFNGVVLEVDLPAATPAIVIRERDFLKDLLSKQPDGFELQDFTAGVAEFDDRFQVRTDNPDAAKDWITPEFARAFAAIQTDLLAAADTISAAFFEGRFYFSATRAGMNILSDLEPQLKLESVLSYEERAERAYQELCLPCGVLARLPLGPTG</sequence>
<dbReference type="EMBL" id="SADE01000001">
    <property type="protein sequence ID" value="RVU38747.1"/>
    <property type="molecule type" value="Genomic_DNA"/>
</dbReference>
<keyword evidence="1" id="KW-1133">Transmembrane helix</keyword>
<dbReference type="Proteomes" id="UP000287447">
    <property type="component" value="Unassembled WGS sequence"/>
</dbReference>
<feature type="transmembrane region" description="Helical" evidence="1">
    <location>
        <begin position="33"/>
        <end position="53"/>
    </location>
</feature>
<reference evidence="3" key="1">
    <citation type="submission" date="2019-01" db="EMBL/GenBank/DDBJ databases">
        <title>Gri0909 isolated from a small marine red alga.</title>
        <authorList>
            <person name="Kim J."/>
            <person name="Jeong S.E."/>
            <person name="Jeon C.O."/>
        </authorList>
    </citation>
    <scope>NUCLEOTIDE SEQUENCE [LARGE SCALE GENOMIC DNA]</scope>
    <source>
        <strain evidence="3">Gri0909</strain>
    </source>
</reference>
<dbReference type="RefSeq" id="WP_127764119.1">
    <property type="nucleotide sequence ID" value="NZ_SADE01000001.1"/>
</dbReference>
<evidence type="ECO:0000313" key="3">
    <source>
        <dbReference type="Proteomes" id="UP000287447"/>
    </source>
</evidence>
<accession>A0A3S3UR99</accession>
<keyword evidence="1" id="KW-0812">Transmembrane</keyword>
<protein>
    <submittedName>
        <fullName evidence="2">DUF3137 domain-containing protein</fullName>
    </submittedName>
</protein>